<evidence type="ECO:0000313" key="1">
    <source>
        <dbReference type="EMBL" id="KAK8240215.1"/>
    </source>
</evidence>
<comment type="caution">
    <text evidence="1">The sequence shown here is derived from an EMBL/GenBank/DDBJ whole genome shotgun (WGS) entry which is preliminary data.</text>
</comment>
<proteinExistence type="predicted"/>
<evidence type="ECO:0000313" key="2">
    <source>
        <dbReference type="Proteomes" id="UP001492380"/>
    </source>
</evidence>
<gene>
    <name evidence="1" type="ORF">HDK90DRAFT_479122</name>
</gene>
<evidence type="ECO:0008006" key="3">
    <source>
        <dbReference type="Google" id="ProtNLM"/>
    </source>
</evidence>
<name>A0ABR1YVL1_9PEZI</name>
<dbReference type="Proteomes" id="UP001492380">
    <property type="component" value="Unassembled WGS sequence"/>
</dbReference>
<protein>
    <recommendedName>
        <fullName evidence="3">Fungal N-terminal domain-containing protein</fullName>
    </recommendedName>
</protein>
<reference evidence="1 2" key="1">
    <citation type="submission" date="2024-04" db="EMBL/GenBank/DDBJ databases">
        <title>Phyllosticta paracitricarpa is synonymous to the EU quarantine fungus P. citricarpa based on phylogenomic analyses.</title>
        <authorList>
            <consortium name="Lawrence Berkeley National Laboratory"/>
            <person name="Van Ingen-Buijs V.A."/>
            <person name="Van Westerhoven A.C."/>
            <person name="Haridas S."/>
            <person name="Skiadas P."/>
            <person name="Martin F."/>
            <person name="Groenewald J.Z."/>
            <person name="Crous P.W."/>
            <person name="Seidl M.F."/>
        </authorList>
    </citation>
    <scope>NUCLEOTIDE SEQUENCE [LARGE SCALE GENOMIC DNA]</scope>
    <source>
        <strain evidence="1 2">CBS 123374</strain>
    </source>
</reference>
<organism evidence="1 2">
    <name type="scientific">Phyllosticta capitalensis</name>
    <dbReference type="NCBI Taxonomy" id="121624"/>
    <lineage>
        <taxon>Eukaryota</taxon>
        <taxon>Fungi</taxon>
        <taxon>Dikarya</taxon>
        <taxon>Ascomycota</taxon>
        <taxon>Pezizomycotina</taxon>
        <taxon>Dothideomycetes</taxon>
        <taxon>Dothideomycetes incertae sedis</taxon>
        <taxon>Botryosphaeriales</taxon>
        <taxon>Phyllostictaceae</taxon>
        <taxon>Phyllosticta</taxon>
    </lineage>
</organism>
<accession>A0ABR1YVL1</accession>
<keyword evidence="2" id="KW-1185">Reference proteome</keyword>
<sequence length="345" mass="38302">MSGAEFIAVIGIGASIVQLSEACHKILVRIRQYRDHSAFLELDTQIRLFSKHVGALQDPRAQTGLDSDLTADFIDLLGVCRRKIQELETLIECQIPQTDSNSFKRVSSAIRSLLKDRRLKGILDDLANFQRIMTLHLARATWNNQRDILQLLAVIERTASSRSNTAPSPDQPACNTSVPRQGVAKVLDHSLARRRQSRQSLCALGTCGCPCHSNKTRMGILGFAGPSSHMFQCCCTQSQISIDLSGLRRLVQFNMAFSWHNSLSVSFSLKYKRFVTYANPGLSLLNSSRFVNAGSPDYDATKTFSDFMRLCRSGHADLDDAALIDCGAFQGWKFYGGYLEVSIPT</sequence>
<dbReference type="EMBL" id="JBBWRZ010000003">
    <property type="protein sequence ID" value="KAK8240215.1"/>
    <property type="molecule type" value="Genomic_DNA"/>
</dbReference>